<evidence type="ECO:0008006" key="3">
    <source>
        <dbReference type="Google" id="ProtNLM"/>
    </source>
</evidence>
<accession>A0ABQ5UVZ8</accession>
<dbReference type="InterPro" id="IPR029016">
    <property type="entry name" value="GAF-like_dom_sf"/>
</dbReference>
<reference evidence="1" key="1">
    <citation type="journal article" date="2014" name="Int. J. Syst. Evol. Microbiol.">
        <title>Complete genome of a new Firmicutes species belonging to the dominant human colonic microbiota ('Ruminococcus bicirculans') reveals two chromosomes and a selective capacity to utilize plant glucans.</title>
        <authorList>
            <consortium name="NISC Comparative Sequencing Program"/>
            <person name="Wegmann U."/>
            <person name="Louis P."/>
            <person name="Goesmann A."/>
            <person name="Henrissat B."/>
            <person name="Duncan S.H."/>
            <person name="Flint H.J."/>
        </authorList>
    </citation>
    <scope>NUCLEOTIDE SEQUENCE</scope>
    <source>
        <strain evidence="1">NBRC 107169</strain>
    </source>
</reference>
<comment type="caution">
    <text evidence="1">The sequence shown here is derived from an EMBL/GenBank/DDBJ whole genome shotgun (WGS) entry which is preliminary data.</text>
</comment>
<dbReference type="SUPFAM" id="SSF55781">
    <property type="entry name" value="GAF domain-like"/>
    <property type="match status" value="1"/>
</dbReference>
<name>A0ABQ5UVZ8_9HYPH</name>
<dbReference type="EMBL" id="BSNI01000002">
    <property type="protein sequence ID" value="GLQ18895.1"/>
    <property type="molecule type" value="Genomic_DNA"/>
</dbReference>
<evidence type="ECO:0000313" key="2">
    <source>
        <dbReference type="Proteomes" id="UP001161405"/>
    </source>
</evidence>
<dbReference type="Proteomes" id="UP001161405">
    <property type="component" value="Unassembled WGS sequence"/>
</dbReference>
<reference evidence="1" key="2">
    <citation type="submission" date="2023-01" db="EMBL/GenBank/DDBJ databases">
        <title>Draft genome sequence of Maritalea porphyrae strain NBRC 107169.</title>
        <authorList>
            <person name="Sun Q."/>
            <person name="Mori K."/>
        </authorList>
    </citation>
    <scope>NUCLEOTIDE SEQUENCE</scope>
    <source>
        <strain evidence="1">NBRC 107169</strain>
    </source>
</reference>
<protein>
    <recommendedName>
        <fullName evidence="3">GAF domain-containing protein</fullName>
    </recommendedName>
</protein>
<gene>
    <name evidence="1" type="ORF">GCM10007879_31440</name>
</gene>
<organism evidence="1 2">
    <name type="scientific">Maritalea porphyrae</name>
    <dbReference type="NCBI Taxonomy" id="880732"/>
    <lineage>
        <taxon>Bacteria</taxon>
        <taxon>Pseudomonadati</taxon>
        <taxon>Pseudomonadota</taxon>
        <taxon>Alphaproteobacteria</taxon>
        <taxon>Hyphomicrobiales</taxon>
        <taxon>Devosiaceae</taxon>
        <taxon>Maritalea</taxon>
    </lineage>
</organism>
<evidence type="ECO:0000313" key="1">
    <source>
        <dbReference type="EMBL" id="GLQ18895.1"/>
    </source>
</evidence>
<dbReference type="Gene3D" id="3.30.450.40">
    <property type="match status" value="1"/>
</dbReference>
<proteinExistence type="predicted"/>
<sequence length="127" mass="13866">MFLAAEHNPGCKLLTVMELDLDAGLAKRAYSSNPDAYPTSGTKPIIHNDWFEKVVMQQKPFLANAPDQMGDQFPDLDLITSLGCGAIVNVPVVENGKTILVINILHETGFFTPEKFQAACALAELFD</sequence>
<keyword evidence="2" id="KW-1185">Reference proteome</keyword>